<dbReference type="EMBL" id="KN822007">
    <property type="protein sequence ID" value="KIM69133.1"/>
    <property type="molecule type" value="Genomic_DNA"/>
</dbReference>
<protein>
    <submittedName>
        <fullName evidence="1">Uncharacterized protein</fullName>
    </submittedName>
</protein>
<sequence>MHSYTQDLSHDKIRVVYFYLSLLRILRAVEFNDQTCMLYVLLFSGRTLGKV</sequence>
<dbReference type="AlphaFoldDB" id="A0A0C3A627"/>
<proteinExistence type="predicted"/>
<keyword evidence="2" id="KW-1185">Reference proteome</keyword>
<dbReference type="Proteomes" id="UP000053989">
    <property type="component" value="Unassembled WGS sequence"/>
</dbReference>
<organism evidence="1 2">
    <name type="scientific">Scleroderma citrinum Foug A</name>
    <dbReference type="NCBI Taxonomy" id="1036808"/>
    <lineage>
        <taxon>Eukaryota</taxon>
        <taxon>Fungi</taxon>
        <taxon>Dikarya</taxon>
        <taxon>Basidiomycota</taxon>
        <taxon>Agaricomycotina</taxon>
        <taxon>Agaricomycetes</taxon>
        <taxon>Agaricomycetidae</taxon>
        <taxon>Boletales</taxon>
        <taxon>Sclerodermatineae</taxon>
        <taxon>Sclerodermataceae</taxon>
        <taxon>Scleroderma</taxon>
    </lineage>
</organism>
<accession>A0A0C3A627</accession>
<dbReference type="InParanoid" id="A0A0C3A627"/>
<evidence type="ECO:0000313" key="1">
    <source>
        <dbReference type="EMBL" id="KIM69133.1"/>
    </source>
</evidence>
<reference evidence="2" key="2">
    <citation type="submission" date="2015-01" db="EMBL/GenBank/DDBJ databases">
        <title>Evolutionary Origins and Diversification of the Mycorrhizal Mutualists.</title>
        <authorList>
            <consortium name="DOE Joint Genome Institute"/>
            <consortium name="Mycorrhizal Genomics Consortium"/>
            <person name="Kohler A."/>
            <person name="Kuo A."/>
            <person name="Nagy L.G."/>
            <person name="Floudas D."/>
            <person name="Copeland A."/>
            <person name="Barry K.W."/>
            <person name="Cichocki N."/>
            <person name="Veneault-Fourrey C."/>
            <person name="LaButti K."/>
            <person name="Lindquist E.A."/>
            <person name="Lipzen A."/>
            <person name="Lundell T."/>
            <person name="Morin E."/>
            <person name="Murat C."/>
            <person name="Riley R."/>
            <person name="Ohm R."/>
            <person name="Sun H."/>
            <person name="Tunlid A."/>
            <person name="Henrissat B."/>
            <person name="Grigoriev I.V."/>
            <person name="Hibbett D.S."/>
            <person name="Martin F."/>
        </authorList>
    </citation>
    <scope>NUCLEOTIDE SEQUENCE [LARGE SCALE GENOMIC DNA]</scope>
    <source>
        <strain evidence="2">Foug A</strain>
    </source>
</reference>
<reference evidence="1 2" key="1">
    <citation type="submission" date="2014-04" db="EMBL/GenBank/DDBJ databases">
        <authorList>
            <consortium name="DOE Joint Genome Institute"/>
            <person name="Kuo A."/>
            <person name="Kohler A."/>
            <person name="Nagy L.G."/>
            <person name="Floudas D."/>
            <person name="Copeland A."/>
            <person name="Barry K.W."/>
            <person name="Cichocki N."/>
            <person name="Veneault-Fourrey C."/>
            <person name="LaButti K."/>
            <person name="Lindquist E.A."/>
            <person name="Lipzen A."/>
            <person name="Lundell T."/>
            <person name="Morin E."/>
            <person name="Murat C."/>
            <person name="Sun H."/>
            <person name="Tunlid A."/>
            <person name="Henrissat B."/>
            <person name="Grigoriev I.V."/>
            <person name="Hibbett D.S."/>
            <person name="Martin F."/>
            <person name="Nordberg H.P."/>
            <person name="Cantor M.N."/>
            <person name="Hua S.X."/>
        </authorList>
    </citation>
    <scope>NUCLEOTIDE SEQUENCE [LARGE SCALE GENOMIC DNA]</scope>
    <source>
        <strain evidence="1 2">Foug A</strain>
    </source>
</reference>
<dbReference type="HOGENOM" id="CLU_3107766_0_0_1"/>
<evidence type="ECO:0000313" key="2">
    <source>
        <dbReference type="Proteomes" id="UP000053989"/>
    </source>
</evidence>
<gene>
    <name evidence="1" type="ORF">SCLCIDRAFT_1208564</name>
</gene>
<name>A0A0C3A627_9AGAM</name>